<comment type="similarity">
    <text evidence="2">Belongs to the SELO family.</text>
</comment>
<dbReference type="GO" id="GO:0046872">
    <property type="term" value="F:metal ion binding"/>
    <property type="evidence" value="ECO:0007669"/>
    <property type="project" value="UniProtKB-KW"/>
</dbReference>
<evidence type="ECO:0000256" key="6">
    <source>
        <dbReference type="ARBA" id="ARBA00022741"/>
    </source>
</evidence>
<evidence type="ECO:0000256" key="3">
    <source>
        <dbReference type="ARBA" id="ARBA00022679"/>
    </source>
</evidence>
<dbReference type="InterPro" id="IPR003846">
    <property type="entry name" value="SelO"/>
</dbReference>
<evidence type="ECO:0000313" key="11">
    <source>
        <dbReference type="Proteomes" id="UP000308199"/>
    </source>
</evidence>
<evidence type="ECO:0000313" key="10">
    <source>
        <dbReference type="EMBL" id="THG97175.1"/>
    </source>
</evidence>
<dbReference type="GO" id="GO:0070733">
    <property type="term" value="F:AMPylase activity"/>
    <property type="evidence" value="ECO:0007669"/>
    <property type="project" value="TreeGrafter"/>
</dbReference>
<organism evidence="10 11">
    <name type="scientific">Phellinidium pouzarii</name>
    <dbReference type="NCBI Taxonomy" id="167371"/>
    <lineage>
        <taxon>Eukaryota</taxon>
        <taxon>Fungi</taxon>
        <taxon>Dikarya</taxon>
        <taxon>Basidiomycota</taxon>
        <taxon>Agaricomycotina</taxon>
        <taxon>Agaricomycetes</taxon>
        <taxon>Hymenochaetales</taxon>
        <taxon>Hymenochaetaceae</taxon>
        <taxon>Phellinidium</taxon>
    </lineage>
</organism>
<keyword evidence="7" id="KW-0067">ATP-binding</keyword>
<dbReference type="Proteomes" id="UP000308199">
    <property type="component" value="Unassembled WGS sequence"/>
</dbReference>
<dbReference type="PANTHER" id="PTHR32057:SF14">
    <property type="entry name" value="PROTEIN ADENYLYLTRANSFERASE SELO, MITOCHONDRIAL"/>
    <property type="match status" value="1"/>
</dbReference>
<evidence type="ECO:0000256" key="2">
    <source>
        <dbReference type="ARBA" id="ARBA00009747"/>
    </source>
</evidence>
<comment type="caution">
    <text evidence="10">The sequence shown here is derived from an EMBL/GenBank/DDBJ whole genome shotgun (WGS) entry which is preliminary data.</text>
</comment>
<keyword evidence="5" id="KW-0479">Metal-binding</keyword>
<evidence type="ECO:0000256" key="7">
    <source>
        <dbReference type="ARBA" id="ARBA00022840"/>
    </source>
</evidence>
<keyword evidence="3" id="KW-0808">Transferase</keyword>
<keyword evidence="11" id="KW-1185">Reference proteome</keyword>
<comment type="cofactor">
    <cofactor evidence="1">
        <name>Mg(2+)</name>
        <dbReference type="ChEBI" id="CHEBI:18420"/>
    </cofactor>
</comment>
<gene>
    <name evidence="10" type="ORF">EW145_g7662</name>
</gene>
<dbReference type="PANTHER" id="PTHR32057">
    <property type="entry name" value="PROTEIN ADENYLYLTRANSFERASE SELO, MITOCHONDRIAL"/>
    <property type="match status" value="1"/>
</dbReference>
<sequence>MTELQSAFASQVPRCPKLLTCPHSPKKPGIYQPLVQRFLQEYVGAEPQSLEDARPEGVDQHVSTRNELQQEIATGRHFRALSAAENVGRSGLAHTGRCEQLKRPSLRARAQRTGDSIREVLTNNPSVQRRARLVDAAAHFSHVTPLNLPFPYRIEPPEDEDGETKSFHVERWLSEREPLDEQPPAPVPETNVNVGCLKKYSRDKRDIPRELIALSDSGLRDCFPQLAIGDAFVQIGAPSLSADEEVPVRSVSGAEVAVRQELVDVLTGHSVLMATGEGVEIPYAPWSLRYSGHQFGVWAGQLGDGRAMSILEASHPSNPDLIYELQLKGAGRTPYSRTADGLAVLRSSIREFLCSEAMHALHIPTTRALSLVHLPELHVIREEIFSSSVGGQQAANYDALRILGEWVHRRVLRLNLAADAPWGKALVMDCARRNAQMVAGWQAYGFMHGVINTDNVSIMGLTIDYGPYAFMDIFEPMHICNHTDGEGRYAYKYQPTMIAYALRALLSSLSPLIGAETEFGAAVKAGWADGVSKEKIEGWTKKGAEVEEEMKAEIEAVMEKEYKTLFRKRLGLKTEEPTDANTLIRPLFNLLQSHKLDFHGTFRRLCFFRPTLLSSDSADGLTAFIANLAANSFEMSTDDVDATKDWCAWLAKYMERVEKEVEAGIWGESAGEDVWVEREKEMLRANPRFVLRQWVLEEIIKRVQDDVGTGKRALAKVHEMATNPYESWGAENDKRSDSELSDEEKEERRFCGLGAKTLLGFQCSCSS</sequence>
<dbReference type="GO" id="GO:0005739">
    <property type="term" value="C:mitochondrion"/>
    <property type="evidence" value="ECO:0007669"/>
    <property type="project" value="TreeGrafter"/>
</dbReference>
<name>A0A4S4KG51_9AGAM</name>
<dbReference type="AlphaFoldDB" id="A0A4S4KG51"/>
<dbReference type="OrthoDB" id="10254721at2759"/>
<evidence type="ECO:0000256" key="1">
    <source>
        <dbReference type="ARBA" id="ARBA00001946"/>
    </source>
</evidence>
<evidence type="ECO:0000256" key="9">
    <source>
        <dbReference type="ARBA" id="ARBA00031547"/>
    </source>
</evidence>
<accession>A0A4S4KG51</accession>
<keyword evidence="4" id="KW-0548">Nucleotidyltransferase</keyword>
<dbReference type="Pfam" id="PF02696">
    <property type="entry name" value="SelO"/>
    <property type="match status" value="2"/>
</dbReference>
<protein>
    <recommendedName>
        <fullName evidence="9">Selenoprotein O</fullName>
    </recommendedName>
</protein>
<evidence type="ECO:0000256" key="8">
    <source>
        <dbReference type="ARBA" id="ARBA00022842"/>
    </source>
</evidence>
<reference evidence="10 11" key="1">
    <citation type="submission" date="2019-02" db="EMBL/GenBank/DDBJ databases">
        <title>Genome sequencing of the rare red list fungi Phellinidium pouzarii.</title>
        <authorList>
            <person name="Buettner E."/>
            <person name="Kellner H."/>
        </authorList>
    </citation>
    <scope>NUCLEOTIDE SEQUENCE [LARGE SCALE GENOMIC DNA]</scope>
    <source>
        <strain evidence="10 11">DSM 108285</strain>
    </source>
</reference>
<proteinExistence type="inferred from homology"/>
<evidence type="ECO:0000256" key="5">
    <source>
        <dbReference type="ARBA" id="ARBA00022723"/>
    </source>
</evidence>
<dbReference type="GO" id="GO:0005524">
    <property type="term" value="F:ATP binding"/>
    <property type="evidence" value="ECO:0007669"/>
    <property type="project" value="UniProtKB-KW"/>
</dbReference>
<evidence type="ECO:0000256" key="4">
    <source>
        <dbReference type="ARBA" id="ARBA00022695"/>
    </source>
</evidence>
<dbReference type="EMBL" id="SGPK01000823">
    <property type="protein sequence ID" value="THG97175.1"/>
    <property type="molecule type" value="Genomic_DNA"/>
</dbReference>
<keyword evidence="6" id="KW-0547">Nucleotide-binding</keyword>
<keyword evidence="8" id="KW-0460">Magnesium</keyword>